<dbReference type="Proteomes" id="UP000022910">
    <property type="component" value="Unassembled WGS sequence"/>
</dbReference>
<feature type="compositionally biased region" description="Basic residues" evidence="1">
    <location>
        <begin position="72"/>
        <end position="82"/>
    </location>
</feature>
<comment type="caution">
    <text evidence="2">The sequence shown here is derived from an EMBL/GenBank/DDBJ whole genome shotgun (WGS) entry which is preliminary data.</text>
</comment>
<dbReference type="AlphaFoldDB" id="A0A015I608"/>
<feature type="region of interest" description="Disordered" evidence="1">
    <location>
        <begin position="38"/>
        <end position="124"/>
    </location>
</feature>
<dbReference type="HOGENOM" id="CLU_607132_0_0_1"/>
<gene>
    <name evidence="2" type="ORF">RirG_252540</name>
</gene>
<feature type="compositionally biased region" description="Low complexity" evidence="1">
    <location>
        <begin position="95"/>
        <end position="115"/>
    </location>
</feature>
<organism evidence="2 3">
    <name type="scientific">Rhizophagus irregularis (strain DAOM 197198w)</name>
    <name type="common">Glomus intraradices</name>
    <dbReference type="NCBI Taxonomy" id="1432141"/>
    <lineage>
        <taxon>Eukaryota</taxon>
        <taxon>Fungi</taxon>
        <taxon>Fungi incertae sedis</taxon>
        <taxon>Mucoromycota</taxon>
        <taxon>Glomeromycotina</taxon>
        <taxon>Glomeromycetes</taxon>
        <taxon>Glomerales</taxon>
        <taxon>Glomeraceae</taxon>
        <taxon>Rhizophagus</taxon>
    </lineage>
</organism>
<dbReference type="OrthoDB" id="2418749at2759"/>
<evidence type="ECO:0000313" key="2">
    <source>
        <dbReference type="EMBL" id="EXX52502.1"/>
    </source>
</evidence>
<evidence type="ECO:0000313" key="3">
    <source>
        <dbReference type="Proteomes" id="UP000022910"/>
    </source>
</evidence>
<keyword evidence="3" id="KW-1185">Reference proteome</keyword>
<sequence>MPNKSQTNNNTLIIQNRSQQSSNFSNFTQWIKGTILRKSKPVTTPTPPIIDRSNKKSNSTRKTPSKRPFNSNKRRRSRKLNRRSVPGGPESGSRSYSNFNNSNNSNNSNSNSNSDSDSDSDSYENNKDEYFIIINDNDFDSCSDNNNDNNNNMIIPNVNSDTCELSTSNCKDQQRSRSSSFDDNDYLENTRIIKGSVEHFAYIRTLRKLRRDRQRPMNQAVLLNNILENISIPSLLSDEIRKELTHFKSRVYELNRLKRNSIFNINDTNGGSLFNNSISSLCPTSLMNKRLSAIIAEVQPVSPITTKYRPSYASSKVVTVFDEFSNQLIVKDLPVARRKRRLSDLSNILVRSGSSSSTTSTNSSQSSLVTLTDDAEQLKYSTLTKEPESYIPNHIIIRKDGDDDGEGCYEDDVPLFVLKEQFKYSGRGYGFMKNNLLSLEGNGPPCVTLTV</sequence>
<accession>A0A015I608</accession>
<proteinExistence type="predicted"/>
<evidence type="ECO:0000256" key="1">
    <source>
        <dbReference type="SAM" id="MobiDB-lite"/>
    </source>
</evidence>
<protein>
    <submittedName>
        <fullName evidence="2">Uncharacterized protein</fullName>
    </submittedName>
</protein>
<dbReference type="EMBL" id="JEMT01029289">
    <property type="protein sequence ID" value="EXX52502.1"/>
    <property type="molecule type" value="Genomic_DNA"/>
</dbReference>
<reference evidence="2 3" key="1">
    <citation type="submission" date="2014-02" db="EMBL/GenBank/DDBJ databases">
        <title>Single nucleus genome sequencing reveals high similarity among nuclei of an endomycorrhizal fungus.</title>
        <authorList>
            <person name="Lin K."/>
            <person name="Geurts R."/>
            <person name="Zhang Z."/>
            <person name="Limpens E."/>
            <person name="Saunders D.G."/>
            <person name="Mu D."/>
            <person name="Pang E."/>
            <person name="Cao H."/>
            <person name="Cha H."/>
            <person name="Lin T."/>
            <person name="Zhou Q."/>
            <person name="Shang Y."/>
            <person name="Li Y."/>
            <person name="Ivanov S."/>
            <person name="Sharma T."/>
            <person name="Velzen R.V."/>
            <person name="Ruijter N.D."/>
            <person name="Aanen D.K."/>
            <person name="Win J."/>
            <person name="Kamoun S."/>
            <person name="Bisseling T."/>
            <person name="Huang S."/>
        </authorList>
    </citation>
    <scope>NUCLEOTIDE SEQUENCE [LARGE SCALE GENOMIC DNA]</scope>
    <source>
        <strain evidence="3">DAOM197198w</strain>
    </source>
</reference>
<name>A0A015I608_RHIIW</name>